<sequence length="283" mass="32922">MNDDEKKKLLEAYQNAVLIEPPKELPPIFVTPQTSDEPLQNLAITLSAFPIENRGGVQVFEVPKIADDCRSYVGRGYDAYEDTAAKGPQGPAWKPDSTWVKLESIEDFACRKGFEKVYVYEGHHYARQWGDGTILEKLGSTHWGATPVVRLIDPHALIVKKYYGEVKEIWIRPYLHGSVPIPYLRAQSSYRRGPFGNYHLFKSVYKKEIVIQKMTKDDWEPHYQWAKKEQQRQQQATAQFFEPQEEKQQESKKFINSFLVRLCEVLRIFISDENREPRKIDPS</sequence>
<proteinExistence type="predicted"/>
<protein>
    <submittedName>
        <fullName evidence="1">Uncharacterized protein</fullName>
    </submittedName>
</protein>
<name>Q45937_COXBE</name>
<keyword evidence="1" id="KW-0614">Plasmid</keyword>
<organism evidence="1">
    <name type="scientific">Coxiella burnetii</name>
    <dbReference type="NCBI Taxonomy" id="777"/>
    <lineage>
        <taxon>Bacteria</taxon>
        <taxon>Pseudomonadati</taxon>
        <taxon>Pseudomonadota</taxon>
        <taxon>Gammaproteobacteria</taxon>
        <taxon>Legionellales</taxon>
        <taxon>Coxiellaceae</taxon>
        <taxon>Coxiella</taxon>
    </lineage>
</organism>
<dbReference type="EMBL" id="X75356">
    <property type="protein sequence ID" value="CAA53118.1"/>
    <property type="molecule type" value="Genomic_DNA"/>
</dbReference>
<evidence type="ECO:0000313" key="1">
    <source>
        <dbReference type="EMBL" id="CAA53118.1"/>
    </source>
</evidence>
<geneLocation type="plasmid" evidence="1">
    <name>QpH1</name>
</geneLocation>
<dbReference type="PIR" id="S38230">
    <property type="entry name" value="S38230"/>
</dbReference>
<dbReference type="RefSeq" id="WP_010891166.1">
    <property type="nucleotide sequence ID" value="NC_002118.1"/>
</dbReference>
<dbReference type="AlphaFoldDB" id="Q45937"/>
<accession>Q45937</accession>
<reference evidence="1" key="1">
    <citation type="journal article" date="1995" name="Eur. J. Epidemiol.">
        <title>Analysis of the entire nucleotide sequence of the cryptic plasmid QpH1 from Coxiella burnetti.</title>
        <authorList>
            <person name="Thiele D."/>
            <person name="Willems H."/>
            <person name="Haas M."/>
            <person name="Krauss H."/>
        </authorList>
    </citation>
    <scope>NUCLEOTIDE SEQUENCE [LARGE SCALE GENOMIC DNA]</scope>
    <source>
        <strain evidence="1">Nine Mile phase I</strain>
        <plasmid evidence="1">QpH1</plasmid>
    </source>
</reference>